<organism evidence="3 4">
    <name type="scientific">Heligmosomoides polygyrus</name>
    <name type="common">Parasitic roundworm</name>
    <dbReference type="NCBI Taxonomy" id="6339"/>
    <lineage>
        <taxon>Eukaryota</taxon>
        <taxon>Metazoa</taxon>
        <taxon>Ecdysozoa</taxon>
        <taxon>Nematoda</taxon>
        <taxon>Chromadorea</taxon>
        <taxon>Rhabditida</taxon>
        <taxon>Rhabditina</taxon>
        <taxon>Rhabditomorpha</taxon>
        <taxon>Strongyloidea</taxon>
        <taxon>Heligmosomidae</taxon>
        <taxon>Heligmosomoides</taxon>
    </lineage>
</organism>
<evidence type="ECO:0000313" key="3">
    <source>
        <dbReference type="Proteomes" id="UP000050761"/>
    </source>
</evidence>
<protein>
    <submittedName>
        <fullName evidence="4">t-SNARE coiled-coil homology domain-containing protein</fullName>
    </submittedName>
</protein>
<accession>A0A3P8EE31</accession>
<accession>A0A183G467</accession>
<evidence type="ECO:0000313" key="4">
    <source>
        <dbReference type="WBParaSite" id="HPBE_0001627501-mRNA-1"/>
    </source>
</evidence>
<evidence type="ECO:0000256" key="1">
    <source>
        <dbReference type="SAM" id="MobiDB-lite"/>
    </source>
</evidence>
<reference evidence="4" key="2">
    <citation type="submission" date="2019-09" db="UniProtKB">
        <authorList>
            <consortium name="WormBaseParasite"/>
        </authorList>
    </citation>
    <scope>IDENTIFICATION</scope>
</reference>
<feature type="region of interest" description="Disordered" evidence="1">
    <location>
        <begin position="89"/>
        <end position="123"/>
    </location>
</feature>
<dbReference type="AlphaFoldDB" id="A0A183G467"/>
<gene>
    <name evidence="2" type="ORF">HPBE_LOCUS16274</name>
</gene>
<proteinExistence type="predicted"/>
<keyword evidence="3" id="KW-1185">Reference proteome</keyword>
<reference evidence="2 3" key="1">
    <citation type="submission" date="2018-11" db="EMBL/GenBank/DDBJ databases">
        <authorList>
            <consortium name="Pathogen Informatics"/>
        </authorList>
    </citation>
    <scope>NUCLEOTIDE SEQUENCE [LARGE SCALE GENOMIC DNA]</scope>
</reference>
<sequence>MMKKHESNKEALEDIKAEIVKISPILNAILDRTEGNAKASGLMTNHCAPGLRLDEMFANISEIKEKVEPLDASRIDSEMNQLNIRIAELEKHHRNAPPAPTHQAPTQPLSRKTTRGKQTTIRDPILQCRASSIVPRS</sequence>
<name>A0A183G467_HELPZ</name>
<dbReference type="WBParaSite" id="HPBE_0001627501-mRNA-1">
    <property type="protein sequence ID" value="HPBE_0001627501-mRNA-1"/>
    <property type="gene ID" value="HPBE_0001627501"/>
</dbReference>
<evidence type="ECO:0000313" key="2">
    <source>
        <dbReference type="EMBL" id="VDP05426.1"/>
    </source>
</evidence>
<dbReference type="EMBL" id="UZAH01029319">
    <property type="protein sequence ID" value="VDP05426.1"/>
    <property type="molecule type" value="Genomic_DNA"/>
</dbReference>
<dbReference type="Proteomes" id="UP000050761">
    <property type="component" value="Unassembled WGS sequence"/>
</dbReference>